<reference evidence="3" key="1">
    <citation type="journal article" date="2019" name="Int. J. Syst. Evol. Microbiol.">
        <title>The Global Catalogue of Microorganisms (GCM) 10K type strain sequencing project: providing services to taxonomists for standard genome sequencing and annotation.</title>
        <authorList>
            <consortium name="The Broad Institute Genomics Platform"/>
            <consortium name="The Broad Institute Genome Sequencing Center for Infectious Disease"/>
            <person name="Wu L."/>
            <person name="Ma J."/>
        </authorList>
    </citation>
    <scope>NUCLEOTIDE SEQUENCE [LARGE SCALE GENOMIC DNA]</scope>
    <source>
        <strain evidence="3">SYNS20</strain>
    </source>
</reference>
<comment type="caution">
    <text evidence="2">The sequence shown here is derived from an EMBL/GenBank/DDBJ whole genome shotgun (WGS) entry which is preliminary data.</text>
</comment>
<feature type="domain" description="HTH marR-type" evidence="1">
    <location>
        <begin position="7"/>
        <end position="139"/>
    </location>
</feature>
<dbReference type="InterPro" id="IPR039422">
    <property type="entry name" value="MarR/SlyA-like"/>
</dbReference>
<sequence>MSPEARPQRLLKAFKQAELRIRAAKETATRSAGLSRAQYVVLQTVSADPGVTAAELARRGEVTPQTMSVLLTRMEKAGLIERKPHPRHCGVMEIHPTGDGIARFKAADEQLGQVERRLRDSLSKAEQEQFEELLGRCAGALDTEQAGA</sequence>
<gene>
    <name evidence="2" type="ORF">ACFQVC_32405</name>
</gene>
<organism evidence="2 3">
    <name type="scientific">Streptomyces monticola</name>
    <dbReference type="NCBI Taxonomy" id="2666263"/>
    <lineage>
        <taxon>Bacteria</taxon>
        <taxon>Bacillati</taxon>
        <taxon>Actinomycetota</taxon>
        <taxon>Actinomycetes</taxon>
        <taxon>Kitasatosporales</taxon>
        <taxon>Streptomycetaceae</taxon>
        <taxon>Streptomyces</taxon>
    </lineage>
</organism>
<dbReference type="PROSITE" id="PS50995">
    <property type="entry name" value="HTH_MARR_2"/>
    <property type="match status" value="1"/>
</dbReference>
<dbReference type="SUPFAM" id="SSF46785">
    <property type="entry name" value="Winged helix' DNA-binding domain"/>
    <property type="match status" value="1"/>
</dbReference>
<dbReference type="Proteomes" id="UP001596523">
    <property type="component" value="Unassembled WGS sequence"/>
</dbReference>
<accession>A0ABW2JTC7</accession>
<keyword evidence="3" id="KW-1185">Reference proteome</keyword>
<dbReference type="PANTHER" id="PTHR33164:SF43">
    <property type="entry name" value="HTH-TYPE TRANSCRIPTIONAL REPRESSOR YETL"/>
    <property type="match status" value="1"/>
</dbReference>
<dbReference type="InterPro" id="IPR036390">
    <property type="entry name" value="WH_DNA-bd_sf"/>
</dbReference>
<dbReference type="InterPro" id="IPR000835">
    <property type="entry name" value="HTH_MarR-typ"/>
</dbReference>
<name>A0ABW2JTC7_9ACTN</name>
<dbReference type="Gene3D" id="1.10.10.10">
    <property type="entry name" value="Winged helix-like DNA-binding domain superfamily/Winged helix DNA-binding domain"/>
    <property type="match status" value="1"/>
</dbReference>
<evidence type="ECO:0000313" key="3">
    <source>
        <dbReference type="Proteomes" id="UP001596523"/>
    </source>
</evidence>
<evidence type="ECO:0000259" key="1">
    <source>
        <dbReference type="PROSITE" id="PS50995"/>
    </source>
</evidence>
<proteinExistence type="predicted"/>
<protein>
    <submittedName>
        <fullName evidence="2">MarR family winged helix-turn-helix transcriptional regulator</fullName>
    </submittedName>
</protein>
<dbReference type="RefSeq" id="WP_381837325.1">
    <property type="nucleotide sequence ID" value="NZ_JBHTCF010000018.1"/>
</dbReference>
<dbReference type="InterPro" id="IPR036388">
    <property type="entry name" value="WH-like_DNA-bd_sf"/>
</dbReference>
<evidence type="ECO:0000313" key="2">
    <source>
        <dbReference type="EMBL" id="MFC7308901.1"/>
    </source>
</evidence>
<dbReference type="PANTHER" id="PTHR33164">
    <property type="entry name" value="TRANSCRIPTIONAL REGULATOR, MARR FAMILY"/>
    <property type="match status" value="1"/>
</dbReference>
<dbReference type="EMBL" id="JBHTCF010000018">
    <property type="protein sequence ID" value="MFC7308901.1"/>
    <property type="molecule type" value="Genomic_DNA"/>
</dbReference>
<dbReference type="Pfam" id="PF12802">
    <property type="entry name" value="MarR_2"/>
    <property type="match status" value="1"/>
</dbReference>
<dbReference type="SMART" id="SM00347">
    <property type="entry name" value="HTH_MARR"/>
    <property type="match status" value="1"/>
</dbReference>